<proteinExistence type="predicted"/>
<dbReference type="CDD" id="cd06259">
    <property type="entry name" value="YdcF-like"/>
    <property type="match status" value="1"/>
</dbReference>
<dbReference type="PANTHER" id="PTHR30336">
    <property type="entry name" value="INNER MEMBRANE PROTEIN, PROBABLE PERMEASE"/>
    <property type="match status" value="1"/>
</dbReference>
<dbReference type="AlphaFoldDB" id="A0A330GEZ7"/>
<dbReference type="Pfam" id="PF02698">
    <property type="entry name" value="DUF218"/>
    <property type="match status" value="1"/>
</dbReference>
<protein>
    <submittedName>
        <fullName evidence="2">YdcF family protein</fullName>
    </submittedName>
</protein>
<organism evidence="2 3">
    <name type="scientific">Enterobacter cloacae</name>
    <dbReference type="NCBI Taxonomy" id="550"/>
    <lineage>
        <taxon>Bacteria</taxon>
        <taxon>Pseudomonadati</taxon>
        <taxon>Pseudomonadota</taxon>
        <taxon>Gammaproteobacteria</taxon>
        <taxon>Enterobacterales</taxon>
        <taxon>Enterobacteriaceae</taxon>
        <taxon>Enterobacter</taxon>
        <taxon>Enterobacter cloacae complex</taxon>
    </lineage>
</organism>
<evidence type="ECO:0000313" key="3">
    <source>
        <dbReference type="Proteomes" id="UP000251576"/>
    </source>
</evidence>
<dbReference type="EMBL" id="QMDH01000004">
    <property type="protein sequence ID" value="RAZ71083.1"/>
    <property type="molecule type" value="Genomic_DNA"/>
</dbReference>
<feature type="domain" description="DUF218" evidence="1">
    <location>
        <begin position="41"/>
        <end position="167"/>
    </location>
</feature>
<evidence type="ECO:0000313" key="2">
    <source>
        <dbReference type="EMBL" id="RAZ71083.1"/>
    </source>
</evidence>
<accession>A0A330GEZ7</accession>
<gene>
    <name evidence="2" type="ORF">DP202_05295</name>
</gene>
<dbReference type="RefSeq" id="WP_112780285.1">
    <property type="nucleotide sequence ID" value="NZ_CABMNQ010000004.1"/>
</dbReference>
<evidence type="ECO:0000259" key="1">
    <source>
        <dbReference type="Pfam" id="PF02698"/>
    </source>
</evidence>
<comment type="caution">
    <text evidence="2">The sequence shown here is derived from an EMBL/GenBank/DDBJ whole genome shotgun (WGS) entry which is preliminary data.</text>
</comment>
<dbReference type="InterPro" id="IPR051599">
    <property type="entry name" value="Cell_Envelope_Assoc"/>
</dbReference>
<dbReference type="Gene3D" id="1.10.3620.10">
    <property type="entry name" value="YdcF like domain"/>
    <property type="match status" value="1"/>
</dbReference>
<dbReference type="PANTHER" id="PTHR30336:SF20">
    <property type="entry name" value="DUF218 DOMAIN-CONTAINING PROTEIN"/>
    <property type="match status" value="1"/>
</dbReference>
<dbReference type="InterPro" id="IPR003848">
    <property type="entry name" value="DUF218"/>
</dbReference>
<sequence length="264" mass="29342">MEQTHFPILPDATLAAINTIGEWLAQDDLSGSCQHPDIDAVILAGNAAIPTIDAACLIAAEKQVPLLISGGIGHSTAFLYEAIRTHSRYHTVPVTGRAEASILADIARAFWQIPEARLWVEDRSTNCGENARFSWNMLKQRHRTTGRMLVVQDPTMQRRTMATFARVCRDESESPQWISFPGFTPILQNGKNSVEFSEGNAGLWPVERYLSLVMGELPRLYDDENGYGPAGRDFIAHVEFPEAITAAWKQLQQDPVLKVARKLS</sequence>
<reference evidence="2 3" key="1">
    <citation type="submission" date="2018-06" db="EMBL/GenBank/DDBJ databases">
        <title>ACT-28, a chromosomally-encoded AmpC with carbapenemase activity from Enterobacter kobei.</title>
        <authorList>
            <person name="Jousset A.B."/>
            <person name="Oueslati S."/>
            <person name="Bernabeu S."/>
            <person name="Takissian J."/>
            <person name="Creton E."/>
            <person name="Vogel A."/>
            <person name="Cotellon G."/>
            <person name="Bonnin R.A."/>
            <person name="Dortet L."/>
            <person name="Naas T."/>
        </authorList>
    </citation>
    <scope>NUCLEOTIDE SEQUENCE [LARGE SCALE GENOMIC DNA]</scope>
    <source>
        <strain evidence="2 3">99B3</strain>
    </source>
</reference>
<dbReference type="InterPro" id="IPR014729">
    <property type="entry name" value="Rossmann-like_a/b/a_fold"/>
</dbReference>
<dbReference type="GO" id="GO:0005886">
    <property type="term" value="C:plasma membrane"/>
    <property type="evidence" value="ECO:0007669"/>
    <property type="project" value="TreeGrafter"/>
</dbReference>
<dbReference type="Proteomes" id="UP000251576">
    <property type="component" value="Unassembled WGS sequence"/>
</dbReference>
<dbReference type="Gene3D" id="3.40.50.620">
    <property type="entry name" value="HUPs"/>
    <property type="match status" value="1"/>
</dbReference>
<name>A0A330GEZ7_ENTCL</name>